<reference evidence="1 2" key="1">
    <citation type="submission" date="2013-11" db="EMBL/GenBank/DDBJ databases">
        <title>Genome sequencing of Stegodyphus mimosarum.</title>
        <authorList>
            <person name="Bechsgaard J."/>
        </authorList>
    </citation>
    <scope>NUCLEOTIDE SEQUENCE [LARGE SCALE GENOMIC DNA]</scope>
</reference>
<feature type="non-terminal residue" evidence="1">
    <location>
        <position position="181"/>
    </location>
</feature>
<gene>
    <name evidence="1" type="ORF">X975_16826</name>
</gene>
<accession>A0A087T2F3</accession>
<dbReference type="EMBL" id="KK113079">
    <property type="protein sequence ID" value="KFM59292.1"/>
    <property type="molecule type" value="Genomic_DNA"/>
</dbReference>
<dbReference type="PANTHER" id="PTHR47331">
    <property type="entry name" value="PHD-TYPE DOMAIN-CONTAINING PROTEIN"/>
    <property type="match status" value="1"/>
</dbReference>
<name>A0A087T2F3_STEMI</name>
<protein>
    <submittedName>
        <fullName evidence="1">Uncharacterized protein</fullName>
    </submittedName>
</protein>
<dbReference type="OrthoDB" id="6434642at2759"/>
<dbReference type="AlphaFoldDB" id="A0A087T2F3"/>
<dbReference type="STRING" id="407821.A0A087T2F3"/>
<dbReference type="OMA" id="YSNCKAK"/>
<evidence type="ECO:0000313" key="2">
    <source>
        <dbReference type="Proteomes" id="UP000054359"/>
    </source>
</evidence>
<proteinExistence type="predicted"/>
<dbReference type="Proteomes" id="UP000054359">
    <property type="component" value="Unassembled WGS sequence"/>
</dbReference>
<evidence type="ECO:0000313" key="1">
    <source>
        <dbReference type="EMBL" id="KFM59292.1"/>
    </source>
</evidence>
<sequence>MKTFVANRVAVVQEMADVQQWRQVPSGENSADIIFRKLDLIKLVRSELWFNGPGFQMKDVYPCKVVPTEVIVKDFLEELKKFNNSEISLDIKVNYFLKELLNLSNKYVQSLRILCFIYRFYSNCKAKNKISGPLSSEEIKHAELELIKIVQEEEFIKELTSLQNDGKVVQNSNLKKFVPLF</sequence>
<organism evidence="1 2">
    <name type="scientific">Stegodyphus mimosarum</name>
    <name type="common">African social velvet spider</name>
    <dbReference type="NCBI Taxonomy" id="407821"/>
    <lineage>
        <taxon>Eukaryota</taxon>
        <taxon>Metazoa</taxon>
        <taxon>Ecdysozoa</taxon>
        <taxon>Arthropoda</taxon>
        <taxon>Chelicerata</taxon>
        <taxon>Arachnida</taxon>
        <taxon>Araneae</taxon>
        <taxon>Araneomorphae</taxon>
        <taxon>Entelegynae</taxon>
        <taxon>Eresoidea</taxon>
        <taxon>Eresidae</taxon>
        <taxon>Stegodyphus</taxon>
    </lineage>
</organism>
<keyword evidence="2" id="KW-1185">Reference proteome</keyword>